<organism evidence="1">
    <name type="scientific">bioreactor metagenome</name>
    <dbReference type="NCBI Taxonomy" id="1076179"/>
    <lineage>
        <taxon>unclassified sequences</taxon>
        <taxon>metagenomes</taxon>
        <taxon>ecological metagenomes</taxon>
    </lineage>
</organism>
<name>A0A645IES0_9ZZZZ</name>
<dbReference type="AlphaFoldDB" id="A0A645IES0"/>
<dbReference type="EMBL" id="VSSQ01112700">
    <property type="protein sequence ID" value="MPN49436.1"/>
    <property type="molecule type" value="Genomic_DNA"/>
</dbReference>
<reference evidence="1" key="1">
    <citation type="submission" date="2019-08" db="EMBL/GenBank/DDBJ databases">
        <authorList>
            <person name="Kucharzyk K."/>
            <person name="Murdoch R.W."/>
            <person name="Higgins S."/>
            <person name="Loffler F."/>
        </authorList>
    </citation>
    <scope>NUCLEOTIDE SEQUENCE</scope>
</reference>
<evidence type="ECO:0000313" key="1">
    <source>
        <dbReference type="EMBL" id="MPN49436.1"/>
    </source>
</evidence>
<gene>
    <name evidence="1" type="ORF">SDC9_197057</name>
</gene>
<sequence>MVGDPRDARRCPVHEVDRLDSLLDMKLARHAVGVDPPPVADPVSGVAVLLDFEDQVAAADRVQRAGGDEIGVSRQRRIDLKQVLDIRRIQHAHQLLAGCPALEPGENLRAFAGGDDVPHFGFRLRTAADFGAGGFVGMDLETQAVTRVDQLHQKRKTVDRFRLPPDQLASVMLEQFM</sequence>
<comment type="caution">
    <text evidence="1">The sequence shown here is derived from an EMBL/GenBank/DDBJ whole genome shotgun (WGS) entry which is preliminary data.</text>
</comment>
<accession>A0A645IES0</accession>
<protein>
    <submittedName>
        <fullName evidence="1">Uncharacterized protein</fullName>
    </submittedName>
</protein>
<proteinExistence type="predicted"/>